<dbReference type="Proteomes" id="UP001150062">
    <property type="component" value="Unassembled WGS sequence"/>
</dbReference>
<evidence type="ECO:0000256" key="1">
    <source>
        <dbReference type="SAM" id="MobiDB-lite"/>
    </source>
</evidence>
<organism evidence="2 3">
    <name type="scientific">Anaeramoeba flamelloides</name>
    <dbReference type="NCBI Taxonomy" id="1746091"/>
    <lineage>
        <taxon>Eukaryota</taxon>
        <taxon>Metamonada</taxon>
        <taxon>Anaeramoebidae</taxon>
        <taxon>Anaeramoeba</taxon>
    </lineage>
</organism>
<sequence length="400" mass="47839">MNSPIKSTKPKREGNRANKLTYEPSKEEYNDYNSCTKKQKEDLKLLEKTKLNKERFKILYESLPELFVCKENFIILDKRLVNIYCYSVKNGRSNVRRTISNFYSVYLNVTPRSHKGFIFLKKGTKLDEIDKYKELKEFHDEIKKTLLYPRKRKRSAKPKKQKNTTKSNQKLKSKLKNNNKTNNFHRTPKIEEKGAVIKKRRFNRRKMKTTKKGKKKFKKIIRVNRKTKTIPKINSKTETKQLTKHLKNEIMKPDTEVEKIADLYQEEQYIEKKDNSLQVTKNFFLFDEEEINFSQSDSELSTSDYEETDYFDHQIETNVPFPKPKSVFKFDLPDLNLGFNLTNEINPREFMKFGTFNMDNIHNIESSFLYEDSGCKVDEGMVLNHTYHEDQKLFDRNFYF</sequence>
<evidence type="ECO:0000313" key="2">
    <source>
        <dbReference type="EMBL" id="KAJ6236521.1"/>
    </source>
</evidence>
<name>A0ABQ8XVC8_9EUKA</name>
<proteinExistence type="predicted"/>
<reference evidence="2" key="1">
    <citation type="submission" date="2022-08" db="EMBL/GenBank/DDBJ databases">
        <title>Novel sulfate-reducing endosymbionts in the free-living metamonad Anaeramoeba.</title>
        <authorList>
            <person name="Jerlstrom-Hultqvist J."/>
            <person name="Cepicka I."/>
            <person name="Gallot-Lavallee L."/>
            <person name="Salas-Leiva D."/>
            <person name="Curtis B.A."/>
            <person name="Zahonova K."/>
            <person name="Pipaliya S."/>
            <person name="Dacks J."/>
            <person name="Roger A.J."/>
        </authorList>
    </citation>
    <scope>NUCLEOTIDE SEQUENCE</scope>
    <source>
        <strain evidence="2">Schooner1</strain>
    </source>
</reference>
<gene>
    <name evidence="2" type="ORF">M0813_27910</name>
</gene>
<accession>A0ABQ8XVC8</accession>
<protein>
    <submittedName>
        <fullName evidence="2">Uncharacterized protein</fullName>
    </submittedName>
</protein>
<feature type="region of interest" description="Disordered" evidence="1">
    <location>
        <begin position="148"/>
        <end position="185"/>
    </location>
</feature>
<keyword evidence="3" id="KW-1185">Reference proteome</keyword>
<comment type="caution">
    <text evidence="2">The sequence shown here is derived from an EMBL/GenBank/DDBJ whole genome shotgun (WGS) entry which is preliminary data.</text>
</comment>
<feature type="compositionally biased region" description="Basic residues" evidence="1">
    <location>
        <begin position="149"/>
        <end position="177"/>
    </location>
</feature>
<feature type="region of interest" description="Disordered" evidence="1">
    <location>
        <begin position="1"/>
        <end position="23"/>
    </location>
</feature>
<dbReference type="EMBL" id="JAOAOG010000243">
    <property type="protein sequence ID" value="KAJ6236521.1"/>
    <property type="molecule type" value="Genomic_DNA"/>
</dbReference>
<evidence type="ECO:0000313" key="3">
    <source>
        <dbReference type="Proteomes" id="UP001150062"/>
    </source>
</evidence>